<feature type="transmembrane region" description="Helical" evidence="11">
    <location>
        <begin position="12"/>
        <end position="38"/>
    </location>
</feature>
<dbReference type="GO" id="GO:0015627">
    <property type="term" value="C:type II protein secretion system complex"/>
    <property type="evidence" value="ECO:0007669"/>
    <property type="project" value="InterPro"/>
</dbReference>
<keyword evidence="3" id="KW-1003">Cell membrane</keyword>
<proteinExistence type="inferred from homology"/>
<keyword evidence="7 11" id="KW-1133">Transmembrane helix</keyword>
<organism evidence="13 14">
    <name type="scientific">Dyella dinghuensis</name>
    <dbReference type="NCBI Taxonomy" id="1920169"/>
    <lineage>
        <taxon>Bacteria</taxon>
        <taxon>Pseudomonadati</taxon>
        <taxon>Pseudomonadota</taxon>
        <taxon>Gammaproteobacteria</taxon>
        <taxon>Lysobacterales</taxon>
        <taxon>Rhodanobacteraceae</taxon>
        <taxon>Dyella</taxon>
    </lineage>
</organism>
<dbReference type="AlphaFoldDB" id="A0A3S0PX59"/>
<evidence type="ECO:0000256" key="10">
    <source>
        <dbReference type="ARBA" id="ARBA00030775"/>
    </source>
</evidence>
<name>A0A3S0PX59_9GAMM</name>
<dbReference type="Gene3D" id="3.55.40.10">
    <property type="entry name" value="minor pseudopilin epsh domain"/>
    <property type="match status" value="1"/>
</dbReference>
<evidence type="ECO:0000256" key="11">
    <source>
        <dbReference type="SAM" id="Phobius"/>
    </source>
</evidence>
<evidence type="ECO:0000256" key="1">
    <source>
        <dbReference type="ARBA" id="ARBA00004377"/>
    </source>
</evidence>
<comment type="subcellular location">
    <subcellularLocation>
        <location evidence="1">Cell inner membrane</location>
        <topology evidence="1">Single-pass membrane protein</topology>
    </subcellularLocation>
</comment>
<dbReference type="Pfam" id="PF12019">
    <property type="entry name" value="GspH"/>
    <property type="match status" value="1"/>
</dbReference>
<dbReference type="InterPro" id="IPR022346">
    <property type="entry name" value="T2SS_GspH"/>
</dbReference>
<dbReference type="Proteomes" id="UP000267077">
    <property type="component" value="Unassembled WGS sequence"/>
</dbReference>
<evidence type="ECO:0000256" key="5">
    <source>
        <dbReference type="ARBA" id="ARBA00022519"/>
    </source>
</evidence>
<dbReference type="GO" id="GO:0015628">
    <property type="term" value="P:protein secretion by the type II secretion system"/>
    <property type="evidence" value="ECO:0007669"/>
    <property type="project" value="InterPro"/>
</dbReference>
<dbReference type="RefSeq" id="WP_126674881.1">
    <property type="nucleotide sequence ID" value="NZ_RYZR01000007.1"/>
</dbReference>
<dbReference type="GO" id="GO:0005886">
    <property type="term" value="C:plasma membrane"/>
    <property type="evidence" value="ECO:0007669"/>
    <property type="project" value="UniProtKB-SubCell"/>
</dbReference>
<keyword evidence="4" id="KW-0488">Methylation</keyword>
<evidence type="ECO:0000256" key="9">
    <source>
        <dbReference type="ARBA" id="ARBA00025772"/>
    </source>
</evidence>
<reference evidence="13 14" key="1">
    <citation type="submission" date="2018-12" db="EMBL/GenBank/DDBJ databases">
        <title>Dyella dinghuensis sp. nov. DHOA06 and Dyella choica sp. nov. 4M-K27, isolated from forest soil.</title>
        <authorList>
            <person name="Qiu L.-H."/>
            <person name="Gao Z.-H."/>
        </authorList>
    </citation>
    <scope>NUCLEOTIDE SEQUENCE [LARGE SCALE GENOMIC DNA]</scope>
    <source>
        <strain evidence="13 14">DHOA06</strain>
    </source>
</reference>
<keyword evidence="5" id="KW-0997">Cell inner membrane</keyword>
<keyword evidence="6 11" id="KW-0812">Transmembrane</keyword>
<sequence>MLPLRRTHSGLGLIEQIVVLIVLAVMAAFAIPAFSLMLDSHELRVAQTDFLAALQHARGLAVNGQTRVVLCPTTDGLTCNSDSDWTHGWLVGRDKGGGELDGQPLYVGSRNFKRLRIFGSDKKKVIRFNPDGSTTNSNQTLYFCVRGKTDRALKVVIARLGRARGDVASAADAEKCADED</sequence>
<evidence type="ECO:0000313" key="14">
    <source>
        <dbReference type="Proteomes" id="UP000267077"/>
    </source>
</evidence>
<accession>A0A3S0PX59</accession>
<comment type="caution">
    <text evidence="13">The sequence shown here is derived from an EMBL/GenBank/DDBJ whole genome shotgun (WGS) entry which is preliminary data.</text>
</comment>
<evidence type="ECO:0000256" key="8">
    <source>
        <dbReference type="ARBA" id="ARBA00023136"/>
    </source>
</evidence>
<dbReference type="EMBL" id="RYZR01000007">
    <property type="protein sequence ID" value="RUL62436.1"/>
    <property type="molecule type" value="Genomic_DNA"/>
</dbReference>
<dbReference type="OrthoDB" id="2313614at2"/>
<gene>
    <name evidence="13" type="ORF">EKH79_16330</name>
</gene>
<evidence type="ECO:0000313" key="13">
    <source>
        <dbReference type="EMBL" id="RUL62436.1"/>
    </source>
</evidence>
<comment type="similarity">
    <text evidence="9">Belongs to the GSP H family.</text>
</comment>
<evidence type="ECO:0000259" key="12">
    <source>
        <dbReference type="Pfam" id="PF12019"/>
    </source>
</evidence>
<keyword evidence="8 11" id="KW-0472">Membrane</keyword>
<feature type="domain" description="General secretion pathway GspH" evidence="12">
    <location>
        <begin position="48"/>
        <end position="161"/>
    </location>
</feature>
<evidence type="ECO:0000256" key="2">
    <source>
        <dbReference type="ARBA" id="ARBA00021549"/>
    </source>
</evidence>
<evidence type="ECO:0000256" key="7">
    <source>
        <dbReference type="ARBA" id="ARBA00022989"/>
    </source>
</evidence>
<evidence type="ECO:0000256" key="6">
    <source>
        <dbReference type="ARBA" id="ARBA00022692"/>
    </source>
</evidence>
<keyword evidence="14" id="KW-1185">Reference proteome</keyword>
<dbReference type="InterPro" id="IPR045584">
    <property type="entry name" value="Pilin-like"/>
</dbReference>
<protein>
    <recommendedName>
        <fullName evidence="2">Type II secretion system protein H</fullName>
    </recommendedName>
    <alternativeName>
        <fullName evidence="10">General secretion pathway protein H</fullName>
    </alternativeName>
</protein>
<dbReference type="SUPFAM" id="SSF54523">
    <property type="entry name" value="Pili subunits"/>
    <property type="match status" value="1"/>
</dbReference>
<evidence type="ECO:0000256" key="4">
    <source>
        <dbReference type="ARBA" id="ARBA00022481"/>
    </source>
</evidence>
<evidence type="ECO:0000256" key="3">
    <source>
        <dbReference type="ARBA" id="ARBA00022475"/>
    </source>
</evidence>